<evidence type="ECO:0000256" key="1">
    <source>
        <dbReference type="SAM" id="MobiDB-lite"/>
    </source>
</evidence>
<accession>A0ABD3VC06</accession>
<name>A0ABD3VC06_SINWO</name>
<gene>
    <name evidence="2" type="ORF">ACJMK2_008847</name>
</gene>
<feature type="compositionally biased region" description="Polar residues" evidence="1">
    <location>
        <begin position="252"/>
        <end position="265"/>
    </location>
</feature>
<keyword evidence="3" id="KW-1185">Reference proteome</keyword>
<reference evidence="2 3" key="1">
    <citation type="submission" date="2024-11" db="EMBL/GenBank/DDBJ databases">
        <title>Chromosome-level genome assembly of the freshwater bivalve Anodonta woodiana.</title>
        <authorList>
            <person name="Chen X."/>
        </authorList>
    </citation>
    <scope>NUCLEOTIDE SEQUENCE [LARGE SCALE GENOMIC DNA]</scope>
    <source>
        <strain evidence="2">MN2024</strain>
        <tissue evidence="2">Gills</tissue>
    </source>
</reference>
<evidence type="ECO:0000313" key="3">
    <source>
        <dbReference type="Proteomes" id="UP001634394"/>
    </source>
</evidence>
<dbReference type="AlphaFoldDB" id="A0ABD3VC06"/>
<dbReference type="Proteomes" id="UP001634394">
    <property type="component" value="Unassembled WGS sequence"/>
</dbReference>
<proteinExistence type="predicted"/>
<organism evidence="2 3">
    <name type="scientific">Sinanodonta woodiana</name>
    <name type="common">Chinese pond mussel</name>
    <name type="synonym">Anodonta woodiana</name>
    <dbReference type="NCBI Taxonomy" id="1069815"/>
    <lineage>
        <taxon>Eukaryota</taxon>
        <taxon>Metazoa</taxon>
        <taxon>Spiralia</taxon>
        <taxon>Lophotrochozoa</taxon>
        <taxon>Mollusca</taxon>
        <taxon>Bivalvia</taxon>
        <taxon>Autobranchia</taxon>
        <taxon>Heteroconchia</taxon>
        <taxon>Palaeoheterodonta</taxon>
        <taxon>Unionida</taxon>
        <taxon>Unionoidea</taxon>
        <taxon>Unionidae</taxon>
        <taxon>Unioninae</taxon>
        <taxon>Sinanodonta</taxon>
    </lineage>
</organism>
<protein>
    <submittedName>
        <fullName evidence="2">Uncharacterized protein</fullName>
    </submittedName>
</protein>
<evidence type="ECO:0000313" key="2">
    <source>
        <dbReference type="EMBL" id="KAL3858571.1"/>
    </source>
</evidence>
<dbReference type="EMBL" id="JBJQND010000012">
    <property type="protein sequence ID" value="KAL3858571.1"/>
    <property type="molecule type" value="Genomic_DNA"/>
</dbReference>
<sequence length="356" mass="40891">MTAEAMTTRINRERLEALKKFIPIRDRVRDKLQQRQQDQMDFTTSTEELFSPITTATKDVKTATERAIYGDIPKEGERHEAPLLGALEKIAAETKETQQGLKELSDDIRTQRESERLADIDDQDIQSQRGVPFIDKIKEDFINEVGRIELLKSNDYISFGDYAAQKFYQKEKYLKDEHKKDNINKDTWVDWLYKINQKIPGNLKKNDLNYLAFKMGVDKHKLIKKQQQEYIKQQRQKEKQQRGRGRGRGQQAQSPDDSQGATGTTEKGGDGYSGGKFFDNSTVTCPGNILSDISRLEVLVGGKRAGNNSPEIINEAADICRRLFQGNLINIHLYRELIEELAENHQRHGNSGYYSD</sequence>
<comment type="caution">
    <text evidence="2">The sequence shown here is derived from an EMBL/GenBank/DDBJ whole genome shotgun (WGS) entry which is preliminary data.</text>
</comment>
<feature type="region of interest" description="Disordered" evidence="1">
    <location>
        <begin position="227"/>
        <end position="273"/>
    </location>
</feature>